<reference evidence="1" key="1">
    <citation type="submission" date="2021-02" db="EMBL/GenBank/DDBJ databases">
        <authorList>
            <person name="Nowell W R."/>
        </authorList>
    </citation>
    <scope>NUCLEOTIDE SEQUENCE</scope>
</reference>
<protein>
    <submittedName>
        <fullName evidence="1">Uncharacterized protein</fullName>
    </submittedName>
</protein>
<name>A0A8S3JX37_9BILA</name>
<evidence type="ECO:0000313" key="2">
    <source>
        <dbReference type="Proteomes" id="UP000681720"/>
    </source>
</evidence>
<accession>A0A8S3JX37</accession>
<proteinExistence type="predicted"/>
<sequence>ILISHNNDLIISTGEDGNLTLYNLNCSQGNNESKIFFRDEVLVKEMLLKEKNIELNNLIKHQSEITYEYKHKVVIKEKEYIENIHQFDLNCQKHINKMEIKLNVLHQHKIDLKNE</sequence>
<comment type="caution">
    <text evidence="1">The sequence shown here is derived from an EMBL/GenBank/DDBJ whole genome shotgun (WGS) entry which is preliminary data.</text>
</comment>
<feature type="non-terminal residue" evidence="1">
    <location>
        <position position="1"/>
    </location>
</feature>
<organism evidence="1 2">
    <name type="scientific">Rotaria magnacalcarata</name>
    <dbReference type="NCBI Taxonomy" id="392030"/>
    <lineage>
        <taxon>Eukaryota</taxon>
        <taxon>Metazoa</taxon>
        <taxon>Spiralia</taxon>
        <taxon>Gnathifera</taxon>
        <taxon>Rotifera</taxon>
        <taxon>Eurotatoria</taxon>
        <taxon>Bdelloidea</taxon>
        <taxon>Philodinida</taxon>
        <taxon>Philodinidae</taxon>
        <taxon>Rotaria</taxon>
    </lineage>
</organism>
<dbReference type="AlphaFoldDB" id="A0A8S3JX37"/>
<gene>
    <name evidence="1" type="ORF">GIL414_LOCUS85242</name>
</gene>
<dbReference type="EMBL" id="CAJOBJ010369534">
    <property type="protein sequence ID" value="CAF5222765.1"/>
    <property type="molecule type" value="Genomic_DNA"/>
</dbReference>
<dbReference type="Proteomes" id="UP000681720">
    <property type="component" value="Unassembled WGS sequence"/>
</dbReference>
<evidence type="ECO:0000313" key="1">
    <source>
        <dbReference type="EMBL" id="CAF5222765.1"/>
    </source>
</evidence>